<dbReference type="AlphaFoldDB" id="A0A1I0MQV7"/>
<feature type="compositionally biased region" description="Basic and acidic residues" evidence="1">
    <location>
        <begin position="1"/>
        <end position="12"/>
    </location>
</feature>
<evidence type="ECO:0000256" key="1">
    <source>
        <dbReference type="SAM" id="MobiDB-lite"/>
    </source>
</evidence>
<dbReference type="OrthoDB" id="229248at2157"/>
<name>A0A1I0MQV7_9EURY</name>
<proteinExistence type="predicted"/>
<sequence length="78" mass="8559">MARAFRDSDEGMKVVTSDGDEIGTVAEVHGDKAHVTPESGLGESIRQRLGWGDDDNDTYELSHSRVQSFSGNKIHLQD</sequence>
<dbReference type="SUPFAM" id="SSF50346">
    <property type="entry name" value="PRC-barrel domain"/>
    <property type="match status" value="1"/>
</dbReference>
<keyword evidence="3" id="KW-1185">Reference proteome</keyword>
<feature type="region of interest" description="Disordered" evidence="1">
    <location>
        <begin position="1"/>
        <end position="20"/>
    </location>
</feature>
<evidence type="ECO:0000313" key="3">
    <source>
        <dbReference type="Proteomes" id="UP000198518"/>
    </source>
</evidence>
<dbReference type="RefSeq" id="WP_089667344.1">
    <property type="nucleotide sequence ID" value="NZ_FOJA01000001.1"/>
</dbReference>
<dbReference type="Proteomes" id="UP000198518">
    <property type="component" value="Unassembled WGS sequence"/>
</dbReference>
<organism evidence="2 3">
    <name type="scientific">Halobacterium jilantaiense</name>
    <dbReference type="NCBI Taxonomy" id="355548"/>
    <lineage>
        <taxon>Archaea</taxon>
        <taxon>Methanobacteriati</taxon>
        <taxon>Methanobacteriota</taxon>
        <taxon>Stenosarchaea group</taxon>
        <taxon>Halobacteria</taxon>
        <taxon>Halobacteriales</taxon>
        <taxon>Halobacteriaceae</taxon>
        <taxon>Halobacterium</taxon>
    </lineage>
</organism>
<protein>
    <recommendedName>
        <fullName evidence="4">PRC-barrel domain-containing protein</fullName>
    </recommendedName>
</protein>
<dbReference type="EMBL" id="FOJA01000001">
    <property type="protein sequence ID" value="SEV90441.1"/>
    <property type="molecule type" value="Genomic_DNA"/>
</dbReference>
<dbReference type="InterPro" id="IPR011033">
    <property type="entry name" value="PRC_barrel-like_sf"/>
</dbReference>
<evidence type="ECO:0000313" key="2">
    <source>
        <dbReference type="EMBL" id="SEV90441.1"/>
    </source>
</evidence>
<evidence type="ECO:0008006" key="4">
    <source>
        <dbReference type="Google" id="ProtNLM"/>
    </source>
</evidence>
<accession>A0A1I0MQV7</accession>
<reference evidence="2 3" key="1">
    <citation type="submission" date="2016-10" db="EMBL/GenBank/DDBJ databases">
        <authorList>
            <person name="de Groot N.N."/>
        </authorList>
    </citation>
    <scope>NUCLEOTIDE SEQUENCE [LARGE SCALE GENOMIC DNA]</scope>
    <source>
        <strain evidence="2 3">CGMCC 1.5337</strain>
    </source>
</reference>
<gene>
    <name evidence="2" type="ORF">SAMN04487945_0261</name>
</gene>
<feature type="region of interest" description="Disordered" evidence="1">
    <location>
        <begin position="32"/>
        <end position="54"/>
    </location>
</feature>